<dbReference type="InterPro" id="IPR028662">
    <property type="entry name" value="SNX8/Mvp1"/>
</dbReference>
<dbReference type="AlphaFoldDB" id="A0ABD2XL46"/>
<gene>
    <name evidence="1" type="ORF">TKK_001297</name>
</gene>
<dbReference type="Proteomes" id="UP001627154">
    <property type="component" value="Unassembled WGS sequence"/>
</dbReference>
<sequence>MAVIKSHVRLPSSSEGCSCGTPRARTHIGAREQHAKTLQIFIWNLVDNKTGCVTRSVLYKALALVAMAQQGKQPSDKLLENTESQELPVPTLGDLQDVVALAQRLQRSSDPTNLNLSYSEICDLDTLEINLVPEKKGIFLKHVEYQVTSKVGTKKSVQKIVSTTKFFL</sequence>
<organism evidence="1 2">
    <name type="scientific">Trichogramma kaykai</name>
    <dbReference type="NCBI Taxonomy" id="54128"/>
    <lineage>
        <taxon>Eukaryota</taxon>
        <taxon>Metazoa</taxon>
        <taxon>Ecdysozoa</taxon>
        <taxon>Arthropoda</taxon>
        <taxon>Hexapoda</taxon>
        <taxon>Insecta</taxon>
        <taxon>Pterygota</taxon>
        <taxon>Neoptera</taxon>
        <taxon>Endopterygota</taxon>
        <taxon>Hymenoptera</taxon>
        <taxon>Apocrita</taxon>
        <taxon>Proctotrupomorpha</taxon>
        <taxon>Chalcidoidea</taxon>
        <taxon>Trichogrammatidae</taxon>
        <taxon>Trichogramma</taxon>
    </lineage>
</organism>
<proteinExistence type="predicted"/>
<accession>A0ABD2XL46</accession>
<dbReference type="EMBL" id="JBJJXI010000019">
    <property type="protein sequence ID" value="KAL3405864.1"/>
    <property type="molecule type" value="Genomic_DNA"/>
</dbReference>
<evidence type="ECO:0000313" key="2">
    <source>
        <dbReference type="Proteomes" id="UP001627154"/>
    </source>
</evidence>
<name>A0ABD2XL46_9HYME</name>
<reference evidence="1 2" key="1">
    <citation type="journal article" date="2024" name="bioRxiv">
        <title>A reference genome for Trichogramma kaykai: A tiny desert-dwelling parasitoid wasp with competing sex-ratio distorters.</title>
        <authorList>
            <person name="Culotta J."/>
            <person name="Lindsey A.R."/>
        </authorList>
    </citation>
    <scope>NUCLEOTIDE SEQUENCE [LARGE SCALE GENOMIC DNA]</scope>
    <source>
        <strain evidence="1 2">KSX58</strain>
    </source>
</reference>
<keyword evidence="2" id="KW-1185">Reference proteome</keyword>
<evidence type="ECO:0000313" key="1">
    <source>
        <dbReference type="EMBL" id="KAL3405864.1"/>
    </source>
</evidence>
<comment type="caution">
    <text evidence="1">The sequence shown here is derived from an EMBL/GenBank/DDBJ whole genome shotgun (WGS) entry which is preliminary data.</text>
</comment>
<dbReference type="PANTHER" id="PTHR46571">
    <property type="entry name" value="SORTING NEXIN-8"/>
    <property type="match status" value="1"/>
</dbReference>
<protein>
    <submittedName>
        <fullName evidence="1">Uncharacterized protein</fullName>
    </submittedName>
</protein>
<dbReference type="PANTHER" id="PTHR46571:SF1">
    <property type="entry name" value="SORTING NEXIN-8"/>
    <property type="match status" value="1"/>
</dbReference>